<dbReference type="AlphaFoldDB" id="E6ZMA5"/>
<organism evidence="2 3">
    <name type="scientific">Sporisorium reilianum (strain SRZ2)</name>
    <name type="common">Maize head smut fungus</name>
    <dbReference type="NCBI Taxonomy" id="999809"/>
    <lineage>
        <taxon>Eukaryota</taxon>
        <taxon>Fungi</taxon>
        <taxon>Dikarya</taxon>
        <taxon>Basidiomycota</taxon>
        <taxon>Ustilaginomycotina</taxon>
        <taxon>Ustilaginomycetes</taxon>
        <taxon>Ustilaginales</taxon>
        <taxon>Ustilaginaceae</taxon>
        <taxon>Sporisorium</taxon>
    </lineage>
</organism>
<proteinExistence type="predicted"/>
<dbReference type="Proteomes" id="UP000008867">
    <property type="component" value="Chromosome 10"/>
</dbReference>
<feature type="signal peptide" evidence="1">
    <location>
        <begin position="1"/>
        <end position="24"/>
    </location>
</feature>
<keyword evidence="3" id="KW-1185">Reference proteome</keyword>
<feature type="chain" id="PRO_5003214632" description="Effector family protein Eff1" evidence="1">
    <location>
        <begin position="25"/>
        <end position="409"/>
    </location>
</feature>
<name>E6ZMA5_SPORE</name>
<gene>
    <name evidence="2" type="ORF">sr11237</name>
</gene>
<accession>E6ZMA5</accession>
<sequence length="409" mass="45843">MRLVFLTLFSSATSVLLLLQSCSAIPRGDPGASSSNAPAPASPLMRFRPRPSFRLSPSLPSRPLPLLPSPPLSPMHLQVASTLPPPLLGNDGKLLHPPPLERYIEYLDIDKINRLQPSDASLRDPRIPFYKTTPLFSITEDPKRVEQALKDHQSAGIVDRLSDMAVLIQLNENSVQQIRKPSEMVDIVALYNLPDNVHMLKKVLMGQIANPPAPQPVDHLPHAMGIPILVDGEATLEHMLAASTKDDKGFWIQQGQSKRHILIKPWTDLLFALPDSSAMEESKRVLAAYQADKVRYGDAYAGLRWGRPLDRNPTIAEAQWKKPNLQNYPRIESSKATHDQMIEALKNFGRFHFYVNVPGQATGAYKVKLEHADTSDRRNRISVLLKPLGRYKKNEERLMSKLKGFKIPK</sequence>
<dbReference type="OrthoDB" id="2556419at2759"/>
<evidence type="ECO:0000313" key="2">
    <source>
        <dbReference type="EMBL" id="CBQ68362.1"/>
    </source>
</evidence>
<dbReference type="PROSITE" id="PS51257">
    <property type="entry name" value="PROKAR_LIPOPROTEIN"/>
    <property type="match status" value="1"/>
</dbReference>
<evidence type="ECO:0008006" key="4">
    <source>
        <dbReference type="Google" id="ProtNLM"/>
    </source>
</evidence>
<evidence type="ECO:0000256" key="1">
    <source>
        <dbReference type="SAM" id="SignalP"/>
    </source>
</evidence>
<evidence type="ECO:0000313" key="3">
    <source>
        <dbReference type="Proteomes" id="UP000008867"/>
    </source>
</evidence>
<reference evidence="2 3" key="1">
    <citation type="journal article" date="2010" name="Science">
        <title>Pathogenicity determinants in smut fungi revealed by genome comparison.</title>
        <authorList>
            <person name="Schirawski J."/>
            <person name="Mannhaupt G."/>
            <person name="Muench K."/>
            <person name="Brefort T."/>
            <person name="Schipper K."/>
            <person name="Doehlemann G."/>
            <person name="Di Stasio M."/>
            <person name="Roessel N."/>
            <person name="Mendoza-Mendoza A."/>
            <person name="Pester D."/>
            <person name="Mueller O."/>
            <person name="Winterberg B."/>
            <person name="Meyer E."/>
            <person name="Ghareeb H."/>
            <person name="Wollenberg T."/>
            <person name="Muensterkoetter M."/>
            <person name="Wong P."/>
            <person name="Walter M."/>
            <person name="Stukenbrock E."/>
            <person name="Gueldener U."/>
            <person name="Kahmann R."/>
        </authorList>
    </citation>
    <scope>NUCLEOTIDE SEQUENCE [LARGE SCALE GENOMIC DNA]</scope>
    <source>
        <strain evidence="3">SRZ2</strain>
    </source>
</reference>
<dbReference type="eggNOG" id="ENOG502R36D">
    <property type="taxonomic scope" value="Eukaryota"/>
</dbReference>
<dbReference type="HOGENOM" id="CLU_058676_0_0_1"/>
<protein>
    <recommendedName>
        <fullName evidence="4">Effector family protein Eff1</fullName>
    </recommendedName>
</protein>
<dbReference type="VEuPathDB" id="FungiDB:sr11237"/>
<keyword evidence="1" id="KW-0732">Signal</keyword>
<dbReference type="EMBL" id="FQ311431">
    <property type="protein sequence ID" value="CBQ68362.1"/>
    <property type="molecule type" value="Genomic_DNA"/>
</dbReference>